<gene>
    <name evidence="1" type="ordered locus">EAT1b_0039</name>
</gene>
<dbReference type="OrthoDB" id="1697482at2"/>
<dbReference type="InterPro" id="IPR018989">
    <property type="entry name" value="DUF2001"/>
</dbReference>
<dbReference type="Gene3D" id="2.30.110.40">
    <property type="entry name" value="Phage tail tube protein"/>
    <property type="match status" value="1"/>
</dbReference>
<dbReference type="InterPro" id="IPR038628">
    <property type="entry name" value="XkdM-like_sf"/>
</dbReference>
<dbReference type="Pfam" id="PF09393">
    <property type="entry name" value="DUF2001"/>
    <property type="match status" value="1"/>
</dbReference>
<keyword evidence="2" id="KW-1185">Reference proteome</keyword>
<organism evidence="1 2">
    <name type="scientific">Exiguobacterium sp. (strain ATCC BAA-1283 / AT1b)</name>
    <dbReference type="NCBI Taxonomy" id="360911"/>
    <lineage>
        <taxon>Bacteria</taxon>
        <taxon>Bacillati</taxon>
        <taxon>Bacillota</taxon>
        <taxon>Bacilli</taxon>
        <taxon>Bacillales</taxon>
        <taxon>Bacillales Family XII. Incertae Sedis</taxon>
        <taxon>Exiguobacterium</taxon>
    </lineage>
</organism>
<dbReference type="EMBL" id="CP001615">
    <property type="protein sequence ID" value="ACQ68974.1"/>
    <property type="molecule type" value="Genomic_DNA"/>
</dbReference>
<accession>C4L0Q6</accession>
<dbReference type="HOGENOM" id="CLU_1882664_0_0_9"/>
<dbReference type="AlphaFoldDB" id="C4L0Q6"/>
<dbReference type="STRING" id="360911.EAT1b_0039"/>
<reference evidence="1 2" key="1">
    <citation type="journal article" date="2011" name="J. Bacteriol.">
        <title>Complete genome sequence of the Thermophilic Bacterium Exiguobacterium sp. AT1b.</title>
        <authorList>
            <person name="Vishnivetskaya T.A."/>
            <person name="Lucas S."/>
            <person name="Copeland A."/>
            <person name="Lapidus A."/>
            <person name="Glavina Del Rio T."/>
            <person name="Dalin E."/>
            <person name="Tice H."/>
            <person name="Bruce D.C."/>
            <person name="Goodwin L.A."/>
            <person name="Pitluck S."/>
            <person name="Saunders E."/>
            <person name="Brettin T."/>
            <person name="Detter C."/>
            <person name="Han C."/>
            <person name="Larimer F."/>
            <person name="Land M.L."/>
            <person name="Hauser L.J."/>
            <person name="Kyrpides N.C."/>
            <person name="Ovchinnikova G."/>
            <person name="Kathariou S."/>
            <person name="Ramaley R.F."/>
            <person name="Rodrigues D.F."/>
            <person name="Hendrix C."/>
            <person name="Richardson P."/>
            <person name="Tiedje J.M."/>
        </authorList>
    </citation>
    <scope>NUCLEOTIDE SEQUENCE [LARGE SCALE GENOMIC DNA]</scope>
    <source>
        <strain evidence="2">ATCC BAA-1283 / AT1b</strain>
    </source>
</reference>
<dbReference type="Proteomes" id="UP000000716">
    <property type="component" value="Chromosome"/>
</dbReference>
<dbReference type="RefSeq" id="WP_012726093.1">
    <property type="nucleotide sequence ID" value="NC_012673.1"/>
</dbReference>
<name>C4L0Q6_EXISA</name>
<dbReference type="eggNOG" id="ENOG50300T3">
    <property type="taxonomic scope" value="Bacteria"/>
</dbReference>
<evidence type="ECO:0000313" key="2">
    <source>
        <dbReference type="Proteomes" id="UP000000716"/>
    </source>
</evidence>
<dbReference type="SUPFAM" id="SSF69279">
    <property type="entry name" value="Phage tail proteins"/>
    <property type="match status" value="1"/>
</dbReference>
<proteinExistence type="predicted"/>
<dbReference type="KEGG" id="eat:EAT1b_0039"/>
<evidence type="ECO:0000313" key="1">
    <source>
        <dbReference type="EMBL" id="ACQ68974.1"/>
    </source>
</evidence>
<sequence length="135" mass="15193">MSEPINGLFGKLFDEAGEQVQLTQEFESNLEYEKESYTVPGKFLKSHKVLNGEGSGSFTVLKADSRLQRKIAENPFAKYNYIGRLKEPGPGGEEAILYTGVSFDGTALLTYNVEEMVEADFDFTFDDYRYISSMV</sequence>
<protein>
    <submittedName>
        <fullName evidence="1">Uncharacterized protein</fullName>
    </submittedName>
</protein>